<accession>A0A2N1PUK8</accession>
<organism evidence="1 2">
    <name type="scientific">Candidatus Wallbacteria bacterium HGW-Wallbacteria-1</name>
    <dbReference type="NCBI Taxonomy" id="2013854"/>
    <lineage>
        <taxon>Bacteria</taxon>
        <taxon>Candidatus Walliibacteriota</taxon>
    </lineage>
</organism>
<dbReference type="PANTHER" id="PTHR10098:SF112">
    <property type="entry name" value="SLR0380 PROTEIN"/>
    <property type="match status" value="1"/>
</dbReference>
<dbReference type="AlphaFoldDB" id="A0A2N1PUK8"/>
<dbReference type="InterPro" id="IPR019734">
    <property type="entry name" value="TPR_rpt"/>
</dbReference>
<dbReference type="SUPFAM" id="SSF48452">
    <property type="entry name" value="TPR-like"/>
    <property type="match status" value="2"/>
</dbReference>
<dbReference type="InterPro" id="IPR011990">
    <property type="entry name" value="TPR-like_helical_dom_sf"/>
</dbReference>
<dbReference type="Gene3D" id="1.10.10.10">
    <property type="entry name" value="Winged helix-like DNA-binding domain superfamily/Winged helix DNA-binding domain"/>
    <property type="match status" value="1"/>
</dbReference>
<proteinExistence type="predicted"/>
<dbReference type="InterPro" id="IPR036388">
    <property type="entry name" value="WH-like_DNA-bd_sf"/>
</dbReference>
<dbReference type="PANTHER" id="PTHR10098">
    <property type="entry name" value="RAPSYN-RELATED"/>
    <property type="match status" value="1"/>
</dbReference>
<comment type="caution">
    <text evidence="1">The sequence shown here is derived from an EMBL/GenBank/DDBJ whole genome shotgun (WGS) entry which is preliminary data.</text>
</comment>
<dbReference type="Proteomes" id="UP000233256">
    <property type="component" value="Unassembled WGS sequence"/>
</dbReference>
<dbReference type="EMBL" id="PGXC01000001">
    <property type="protein sequence ID" value="PKK92034.1"/>
    <property type="molecule type" value="Genomic_DNA"/>
</dbReference>
<sequence>MLPGPSLFLRMADHLKELSEKLNKCNGVLSFWWALLISTGLTPGAGTTLHILCSTRQRNRFFGPIEVRFVKIPIGESPETSPVSVGVSLITACRERAICDCMNRPELGPGIADIIRWLRDNMNLLDQEKLFQTAKASANSAAMRRLGWILEKAGAPEEIIRRYRPSSGKGYSLLNPEHENRGKFDSRWLLRINEPFTNPAYPFSPASKYGIKSAEPIRPTLFMSQGEKTCQTDMAFSGKSVMKGSFTRKSQQSQLPYFPPEPALRALRRSTEKVILIKAPPGFGKASLINHFIGEYAEGVIRVSPSLGHRFFPALAGLIMEEVLRTLSQTRTDAVSKMNADRSAAQPLPERILTNSPERIAQWLNSLITREFPENPLQFLIIENIHRLNVHSPEMDRFFNTLLLPPGPAMRIILTSSAPVPRAIARLSMTSDALVIPQSQLRISGAQKSRFLRQVCHHTALSATAVFPVCGDNPGVIIAALATPPWGGSSMAEYIEGVIAESIPPEKAAAMSRLMQLPVIAEDFLEDASIILKKWGFISTPGPQELDAPFLDPIYPGGREVQTWVRNALFEEYSCREPDLTRNLMGLVSSHLLRVSRSRKPDSTLHLPALAMECAGAAGQGKEALTILRLHGEALLMAGKLDLLEKWLDMLDSMEQVPAEAPSHSAFHRGRLSLARGQRSSALAWFQKAAAIEEARGDAQRDSTLMALALVAAGQILRRQSPSQAAILYDRIIGISDQVGDPYASAVVCGSIGAFYEGTDDDEMALAFYRRALENLRSQAMPAVEATVLNNIGILTQRLGLEQEAAQSFNQALGIYRTLDKPGAMSSTLYNLGSTCIDNGRYGQAAVQLLECLKKRRDSGEITLQAGTIARLGYLHLAAGSMEKAALHAENALDLSLKSNDQDQIFSSLILMGFSACTSGNIPKALESLEKGKKVLENLQGRKIDYQWSLNHLALRLAILSGSSAQALEVLEKLRKIMAGRSGPLLRIAQLKTMEANLMSMGWLDDSNFTELVREARRLCRKGEFKLERAPEFEAVQSAEAPLNPLSARCSEVFIPSEKQTRISRRNGEEANIRNTEHSHRVLTGDVDLVLSSSQLHHFREARSQFRIFLDLAQGRTWSDNTEIRKLGIESLSLRILRTLLELAGEMISVSQLYRMGWEEEYPGEEARGSVQVAVSRLRKMVKCPGRGKKRVIVSGKINGEVAYGMSKSAEYCIIFPEEPSTNVS</sequence>
<dbReference type="SMART" id="SM00028">
    <property type="entry name" value="TPR"/>
    <property type="match status" value="6"/>
</dbReference>
<gene>
    <name evidence="1" type="ORF">CVV64_01055</name>
</gene>
<reference evidence="1 2" key="1">
    <citation type="journal article" date="2017" name="ISME J.">
        <title>Potential for microbial H2 and metal transformations associated with novel bacteria and archaea in deep terrestrial subsurface sediments.</title>
        <authorList>
            <person name="Hernsdorf A.W."/>
            <person name="Amano Y."/>
            <person name="Miyakawa K."/>
            <person name="Ise K."/>
            <person name="Suzuki Y."/>
            <person name="Anantharaman K."/>
            <person name="Probst A."/>
            <person name="Burstein D."/>
            <person name="Thomas B.C."/>
            <person name="Banfield J.F."/>
        </authorList>
    </citation>
    <scope>NUCLEOTIDE SEQUENCE [LARGE SCALE GENOMIC DNA]</scope>
    <source>
        <strain evidence="1">HGW-Wallbacteria-1</strain>
    </source>
</reference>
<name>A0A2N1PUK8_9BACT</name>
<dbReference type="Gene3D" id="1.25.40.10">
    <property type="entry name" value="Tetratricopeptide repeat domain"/>
    <property type="match status" value="1"/>
</dbReference>
<evidence type="ECO:0000313" key="1">
    <source>
        <dbReference type="EMBL" id="PKK92034.1"/>
    </source>
</evidence>
<evidence type="ECO:0000313" key="2">
    <source>
        <dbReference type="Proteomes" id="UP000233256"/>
    </source>
</evidence>
<protein>
    <submittedName>
        <fullName evidence="1">Uncharacterized protein</fullName>
    </submittedName>
</protein>